<dbReference type="PANTHER" id="PTHR30600:SF4">
    <property type="entry name" value="CYTOCHROME C DOMAIN-CONTAINING PROTEIN"/>
    <property type="match status" value="1"/>
</dbReference>
<evidence type="ECO:0000256" key="5">
    <source>
        <dbReference type="SAM" id="SignalP"/>
    </source>
</evidence>
<dbReference type="RefSeq" id="WP_153483265.1">
    <property type="nucleotide sequence ID" value="NZ_VWNA01000001.1"/>
</dbReference>
<dbReference type="AlphaFoldDB" id="A0A6A7Y3Z0"/>
<evidence type="ECO:0000259" key="6">
    <source>
        <dbReference type="PROSITE" id="PS51007"/>
    </source>
</evidence>
<feature type="domain" description="Cytochrome c" evidence="6">
    <location>
        <begin position="288"/>
        <end position="410"/>
    </location>
</feature>
<evidence type="ECO:0000313" key="8">
    <source>
        <dbReference type="Proteomes" id="UP000332515"/>
    </source>
</evidence>
<keyword evidence="5" id="KW-0732">Signal</keyword>
<dbReference type="InterPro" id="IPR009056">
    <property type="entry name" value="Cyt_c-like_dom"/>
</dbReference>
<sequence>MGPARLLISAAVSLAAALAPAAAGDLDAVLGRAIFKRMWVAGGASTRSADGLGPLFNARSCTGCHRDAGPSQILALEDGSLEGAGLIVRLSNAEGGPDPVYGRQIEPQALAGQIAEAKTEFNLVPPAAGEPGPHTAVVLSAFGYGPLAPGTVFGVRTGPSLRGRAALDRIDEAAVAALADPDDANGDGISGREQRLDDGKGGTVLGRYGWRAGHATLESQIAGAFSLDIGLSTPLYPNPAGDCTPAQKDCLAARHGDRDGMTETEVTAEMLAMLDAYLASLKARPPAADGAAGRALFVAAGCGACHVPEMPAVGGGTVPAFTDLLLHDLGPGLADPAVEGVATALEWRTAPLAGLGDGRTGARRFLHDGRAGSIDEAIRWHGGEASAAKMRYEGLSAADRAALVAYLKGL</sequence>
<dbReference type="Pfam" id="PF06537">
    <property type="entry name" value="DHOR"/>
    <property type="match status" value="1"/>
</dbReference>
<dbReference type="PANTHER" id="PTHR30600">
    <property type="entry name" value="CYTOCHROME C PEROXIDASE-RELATED"/>
    <property type="match status" value="1"/>
</dbReference>
<dbReference type="InterPro" id="IPR010538">
    <property type="entry name" value="DHOR"/>
</dbReference>
<proteinExistence type="predicted"/>
<feature type="signal peptide" evidence="5">
    <location>
        <begin position="1"/>
        <end position="21"/>
    </location>
</feature>
<dbReference type="GO" id="GO:0009055">
    <property type="term" value="F:electron transfer activity"/>
    <property type="evidence" value="ECO:0007669"/>
    <property type="project" value="InterPro"/>
</dbReference>
<dbReference type="SUPFAM" id="SSF46626">
    <property type="entry name" value="Cytochrome c"/>
    <property type="match status" value="1"/>
</dbReference>
<dbReference type="GO" id="GO:0046872">
    <property type="term" value="F:metal ion binding"/>
    <property type="evidence" value="ECO:0007669"/>
    <property type="project" value="UniProtKB-KW"/>
</dbReference>
<evidence type="ECO:0000256" key="2">
    <source>
        <dbReference type="ARBA" id="ARBA00022723"/>
    </source>
</evidence>
<dbReference type="PROSITE" id="PS51007">
    <property type="entry name" value="CYTC"/>
    <property type="match status" value="1"/>
</dbReference>
<evidence type="ECO:0000256" key="4">
    <source>
        <dbReference type="PROSITE-ProRule" id="PRU00433"/>
    </source>
</evidence>
<dbReference type="EMBL" id="VWNA01000001">
    <property type="protein sequence ID" value="MQT13844.1"/>
    <property type="molecule type" value="Genomic_DNA"/>
</dbReference>
<evidence type="ECO:0000313" key="7">
    <source>
        <dbReference type="EMBL" id="MQT13844.1"/>
    </source>
</evidence>
<dbReference type="GO" id="GO:0020037">
    <property type="term" value="F:heme binding"/>
    <property type="evidence" value="ECO:0007669"/>
    <property type="project" value="InterPro"/>
</dbReference>
<dbReference type="InterPro" id="IPR036909">
    <property type="entry name" value="Cyt_c-like_dom_sf"/>
</dbReference>
<dbReference type="GO" id="GO:0004130">
    <property type="term" value="F:cytochrome-c peroxidase activity"/>
    <property type="evidence" value="ECO:0007669"/>
    <property type="project" value="TreeGrafter"/>
</dbReference>
<feature type="chain" id="PRO_5025373334" evidence="5">
    <location>
        <begin position="22"/>
        <end position="410"/>
    </location>
</feature>
<dbReference type="InterPro" id="IPR051395">
    <property type="entry name" value="Cytochrome_c_Peroxidase/MauG"/>
</dbReference>
<comment type="caution">
    <text evidence="7">The sequence shown here is derived from an EMBL/GenBank/DDBJ whole genome shotgun (WGS) entry which is preliminary data.</text>
</comment>
<keyword evidence="2 4" id="KW-0479">Metal-binding</keyword>
<dbReference type="Gene3D" id="1.10.760.10">
    <property type="entry name" value="Cytochrome c-like domain"/>
    <property type="match status" value="1"/>
</dbReference>
<keyword evidence="8" id="KW-1185">Reference proteome</keyword>
<reference evidence="7 8" key="1">
    <citation type="submission" date="2019-09" db="EMBL/GenBank/DDBJ databases">
        <title>Segnochrobactrum spirostomi gen. nov., sp. nov., isolated from the ciliate Spirostomum cf. yagiui and description of a novel family, Segnochrobactraceae fam. nov. within the order Rhizobiales of the class Alphaproteobacteria.</title>
        <authorList>
            <person name="Akter S."/>
            <person name="Shazib S.U.A."/>
            <person name="Shin M.K."/>
        </authorList>
    </citation>
    <scope>NUCLEOTIDE SEQUENCE [LARGE SCALE GENOMIC DNA]</scope>
    <source>
        <strain evidence="7 8">Sp-1</strain>
    </source>
</reference>
<name>A0A6A7Y3Z0_9HYPH</name>
<accession>A0A6A7Y3Z0</accession>
<organism evidence="7 8">
    <name type="scientific">Segnochrobactrum spirostomi</name>
    <dbReference type="NCBI Taxonomy" id="2608987"/>
    <lineage>
        <taxon>Bacteria</taxon>
        <taxon>Pseudomonadati</taxon>
        <taxon>Pseudomonadota</taxon>
        <taxon>Alphaproteobacteria</taxon>
        <taxon>Hyphomicrobiales</taxon>
        <taxon>Segnochrobactraceae</taxon>
        <taxon>Segnochrobactrum</taxon>
    </lineage>
</organism>
<keyword evidence="3 4" id="KW-0408">Iron</keyword>
<dbReference type="Proteomes" id="UP000332515">
    <property type="component" value="Unassembled WGS sequence"/>
</dbReference>
<gene>
    <name evidence="7" type="ORF">F0357_14585</name>
</gene>
<keyword evidence="1 4" id="KW-0349">Heme</keyword>
<evidence type="ECO:0000256" key="3">
    <source>
        <dbReference type="ARBA" id="ARBA00023004"/>
    </source>
</evidence>
<protein>
    <submittedName>
        <fullName evidence="7">C-type cytochrome</fullName>
    </submittedName>
</protein>
<evidence type="ECO:0000256" key="1">
    <source>
        <dbReference type="ARBA" id="ARBA00022617"/>
    </source>
</evidence>